<evidence type="ECO:0000259" key="1">
    <source>
        <dbReference type="Pfam" id="PF23212"/>
    </source>
</evidence>
<dbReference type="EMBL" id="JAJNDB010000012">
    <property type="protein sequence ID" value="MCD2198252.1"/>
    <property type="molecule type" value="Genomic_DNA"/>
</dbReference>
<gene>
    <name evidence="2" type="ORF">LQ327_33295</name>
</gene>
<comment type="caution">
    <text evidence="2">The sequence shown here is derived from an EMBL/GenBank/DDBJ whole genome shotgun (WGS) entry which is preliminary data.</text>
</comment>
<dbReference type="Pfam" id="PF23212">
    <property type="entry name" value="DUF7064"/>
    <property type="match status" value="1"/>
</dbReference>
<keyword evidence="3" id="KW-1185">Reference proteome</keyword>
<evidence type="ECO:0000313" key="3">
    <source>
        <dbReference type="Proteomes" id="UP001199469"/>
    </source>
</evidence>
<dbReference type="Proteomes" id="UP001199469">
    <property type="component" value="Unassembled WGS sequence"/>
</dbReference>
<organism evidence="2 3">
    <name type="scientific">Actinomycetospora endophytica</name>
    <dbReference type="NCBI Taxonomy" id="2291215"/>
    <lineage>
        <taxon>Bacteria</taxon>
        <taxon>Bacillati</taxon>
        <taxon>Actinomycetota</taxon>
        <taxon>Actinomycetes</taxon>
        <taxon>Pseudonocardiales</taxon>
        <taxon>Pseudonocardiaceae</taxon>
        <taxon>Actinomycetospora</taxon>
    </lineage>
</organism>
<sequence length="350" mass="39641">MAIGVHAPETDLMLPRPEPGEQWDPHTIHTYYFGFSIPEAGIGAFLYLRLQPAFPLSQGGVCLFRGTDNVEATDIAFLDYEITMPWPTVDGRTITTDNGLRIEFLEPGHRARITYTSKEGTTSVDVTAEAVTPLLARGHVMPGEENHHDVSRAAGGSEQFMHMTGGLVLDGERHVVDCYAPRDRSWNQVRVEKRGAVPVPPVGWSPMYFGPDLVFNQISFEAPDTEPPWLGLYDVGDRPSHHYAWVQVGDETRTVTWVRRSVLERHPRTHLPLRQVVEARDERGDEYRFEGEAVAAASLPAWPNVSFHDSVYRWRDQQGRTTHATYQEIWFDEFQKEMRRRHAPATAAAL</sequence>
<proteinExistence type="predicted"/>
<feature type="domain" description="DUF7064" evidence="1">
    <location>
        <begin position="202"/>
        <end position="321"/>
    </location>
</feature>
<dbReference type="InterPro" id="IPR055492">
    <property type="entry name" value="DUF7064"/>
</dbReference>
<evidence type="ECO:0000313" key="2">
    <source>
        <dbReference type="EMBL" id="MCD2198252.1"/>
    </source>
</evidence>
<reference evidence="2 3" key="1">
    <citation type="submission" date="2021-11" db="EMBL/GenBank/DDBJ databases">
        <title>Draft genome sequence of Actinomycetospora sp. SF1 isolated from the rhizosphere soil.</title>
        <authorList>
            <person name="Duangmal K."/>
            <person name="Chantavorakit T."/>
        </authorList>
    </citation>
    <scope>NUCLEOTIDE SEQUENCE [LARGE SCALE GENOMIC DNA]</scope>
    <source>
        <strain evidence="2 3">TBRC 5722</strain>
    </source>
</reference>
<protein>
    <recommendedName>
        <fullName evidence="1">DUF7064 domain-containing protein</fullName>
    </recommendedName>
</protein>
<name>A0ABS8PJ48_9PSEU</name>
<dbReference type="RefSeq" id="WP_230741038.1">
    <property type="nucleotide sequence ID" value="NZ_JAJNDB010000012.1"/>
</dbReference>
<accession>A0ABS8PJ48</accession>